<sequence length="95" mass="11718">MDAEGIQSTSNDIWRKTDLEKYEEWPPQLQSVTYAEFMAERLKTEKRRKPVVLRCRDYSINDPVYYKREHVMLYHPYRRVGYLGQRRIRVHLRWA</sequence>
<organism evidence="1 2">
    <name type="scientific">Amblyomma americanum</name>
    <name type="common">Lone star tick</name>
    <dbReference type="NCBI Taxonomy" id="6943"/>
    <lineage>
        <taxon>Eukaryota</taxon>
        <taxon>Metazoa</taxon>
        <taxon>Ecdysozoa</taxon>
        <taxon>Arthropoda</taxon>
        <taxon>Chelicerata</taxon>
        <taxon>Arachnida</taxon>
        <taxon>Acari</taxon>
        <taxon>Parasitiformes</taxon>
        <taxon>Ixodida</taxon>
        <taxon>Ixodoidea</taxon>
        <taxon>Ixodidae</taxon>
        <taxon>Amblyomminae</taxon>
        <taxon>Amblyomma</taxon>
    </lineage>
</organism>
<keyword evidence="2" id="KW-1185">Reference proteome</keyword>
<gene>
    <name evidence="1" type="ORF">V5799_005497</name>
</gene>
<reference evidence="1 2" key="1">
    <citation type="journal article" date="2023" name="Arcadia Sci">
        <title>De novo assembly of a long-read Amblyomma americanum tick genome.</title>
        <authorList>
            <person name="Chou S."/>
            <person name="Poskanzer K.E."/>
            <person name="Rollins M."/>
            <person name="Thuy-Boun P.S."/>
        </authorList>
    </citation>
    <scope>NUCLEOTIDE SEQUENCE [LARGE SCALE GENOMIC DNA]</scope>
    <source>
        <strain evidence="1">F_SG_1</strain>
        <tissue evidence="1">Salivary glands</tissue>
    </source>
</reference>
<comment type="caution">
    <text evidence="1">The sequence shown here is derived from an EMBL/GenBank/DDBJ whole genome shotgun (WGS) entry which is preliminary data.</text>
</comment>
<dbReference type="AlphaFoldDB" id="A0AAQ4DZ35"/>
<evidence type="ECO:0000313" key="1">
    <source>
        <dbReference type="EMBL" id="KAK8767725.1"/>
    </source>
</evidence>
<dbReference type="Proteomes" id="UP001321473">
    <property type="component" value="Unassembled WGS sequence"/>
</dbReference>
<proteinExistence type="predicted"/>
<protein>
    <submittedName>
        <fullName evidence="1">Uncharacterized protein</fullName>
    </submittedName>
</protein>
<evidence type="ECO:0000313" key="2">
    <source>
        <dbReference type="Proteomes" id="UP001321473"/>
    </source>
</evidence>
<accession>A0AAQ4DZ35</accession>
<name>A0AAQ4DZ35_AMBAM</name>
<dbReference type="EMBL" id="JARKHS020025066">
    <property type="protein sequence ID" value="KAK8767725.1"/>
    <property type="molecule type" value="Genomic_DNA"/>
</dbReference>